<organism evidence="1 2">
    <name type="scientific">Crotalaria pallida</name>
    <name type="common">Smooth rattlebox</name>
    <name type="synonym">Crotalaria striata</name>
    <dbReference type="NCBI Taxonomy" id="3830"/>
    <lineage>
        <taxon>Eukaryota</taxon>
        <taxon>Viridiplantae</taxon>
        <taxon>Streptophyta</taxon>
        <taxon>Embryophyta</taxon>
        <taxon>Tracheophyta</taxon>
        <taxon>Spermatophyta</taxon>
        <taxon>Magnoliopsida</taxon>
        <taxon>eudicotyledons</taxon>
        <taxon>Gunneridae</taxon>
        <taxon>Pentapetalae</taxon>
        <taxon>rosids</taxon>
        <taxon>fabids</taxon>
        <taxon>Fabales</taxon>
        <taxon>Fabaceae</taxon>
        <taxon>Papilionoideae</taxon>
        <taxon>50 kb inversion clade</taxon>
        <taxon>genistoids sensu lato</taxon>
        <taxon>core genistoids</taxon>
        <taxon>Crotalarieae</taxon>
        <taxon>Crotalaria</taxon>
    </lineage>
</organism>
<accession>A0AAN9I497</accession>
<dbReference type="AlphaFoldDB" id="A0AAN9I497"/>
<name>A0AAN9I497_CROPI</name>
<gene>
    <name evidence="1" type="ORF">RIF29_25486</name>
</gene>
<sequence>MEAIFLSSKRFSNFIYVYIEVGAMAESGRSTSKGSDVSFQGVDLEDYPEYQLILELLVHHPIDYERVVKKIGNERIAKMTLKNWCRVEGINKCYHGSNHDMNIMILHFSYYNAFFINFTSFSSSLQ</sequence>
<evidence type="ECO:0000313" key="1">
    <source>
        <dbReference type="EMBL" id="KAK7259871.1"/>
    </source>
</evidence>
<comment type="caution">
    <text evidence="1">The sequence shown here is derived from an EMBL/GenBank/DDBJ whole genome shotgun (WGS) entry which is preliminary data.</text>
</comment>
<dbReference type="Proteomes" id="UP001372338">
    <property type="component" value="Unassembled WGS sequence"/>
</dbReference>
<reference evidence="1 2" key="1">
    <citation type="submission" date="2024-01" db="EMBL/GenBank/DDBJ databases">
        <title>The genomes of 5 underutilized Papilionoideae crops provide insights into root nodulation and disease resistanc.</title>
        <authorList>
            <person name="Yuan L."/>
        </authorList>
    </citation>
    <scope>NUCLEOTIDE SEQUENCE [LARGE SCALE GENOMIC DNA]</scope>
    <source>
        <strain evidence="1">ZHUSHIDOU_FW_LH</strain>
        <tissue evidence="1">Leaf</tissue>
    </source>
</reference>
<protein>
    <submittedName>
        <fullName evidence="1">Uncharacterized protein</fullName>
    </submittedName>
</protein>
<keyword evidence="2" id="KW-1185">Reference proteome</keyword>
<evidence type="ECO:0000313" key="2">
    <source>
        <dbReference type="Proteomes" id="UP001372338"/>
    </source>
</evidence>
<dbReference type="EMBL" id="JAYWIO010000005">
    <property type="protein sequence ID" value="KAK7259871.1"/>
    <property type="molecule type" value="Genomic_DNA"/>
</dbReference>
<proteinExistence type="predicted"/>